<protein>
    <submittedName>
        <fullName evidence="2">Uncharacterized mitochondrial protein AtMg00810-like</fullName>
    </submittedName>
</protein>
<dbReference type="Gramene" id="Tc09v2_t017530.1">
    <property type="protein sequence ID" value="Tc09v2_p017530.1"/>
    <property type="gene ID" value="Tc09v2_g017530"/>
</dbReference>
<dbReference type="AlphaFoldDB" id="A0AB32WRH1"/>
<dbReference type="CDD" id="cd09272">
    <property type="entry name" value="RNase_HI_RT_Ty1"/>
    <property type="match status" value="1"/>
</dbReference>
<evidence type="ECO:0000313" key="2">
    <source>
        <dbReference type="RefSeq" id="XP_017982353.1"/>
    </source>
</evidence>
<accession>A0AB32WRH1</accession>
<dbReference type="InterPro" id="IPR043502">
    <property type="entry name" value="DNA/RNA_pol_sf"/>
</dbReference>
<evidence type="ECO:0000313" key="1">
    <source>
        <dbReference type="Proteomes" id="UP000694886"/>
    </source>
</evidence>
<name>A0AB32WRH1_THECC</name>
<proteinExistence type="predicted"/>
<dbReference type="Proteomes" id="UP000694886">
    <property type="component" value="Chromosome 9"/>
</dbReference>
<dbReference type="SUPFAM" id="SSF56672">
    <property type="entry name" value="DNA/RNA polymerases"/>
    <property type="match status" value="1"/>
</dbReference>
<dbReference type="RefSeq" id="XP_017982353.1">
    <property type="nucleotide sequence ID" value="XM_018126864.1"/>
</dbReference>
<sequence>MFLCQHKYIRELQQKFKMDNAKEVATPMATNVKLQLKDGTSLVEASDYRKLIGSLQYLSLTRLDITYAINKLSQFMHSLTLTHWSSLKRILRYLKGTIHHGLHLNKQSSLKIYAFNDFDWARNLDDRTSTTVYIIYLGMARSSTEAEYRAIANTTAELIWIKNLLNELHVSSSSTPILHCDNIGAMYLFQSCVSLKNEASSS</sequence>
<reference evidence="2" key="2">
    <citation type="submission" date="2025-08" db="UniProtKB">
        <authorList>
            <consortium name="RefSeq"/>
        </authorList>
    </citation>
    <scope>IDENTIFICATION</scope>
</reference>
<reference evidence="1" key="1">
    <citation type="journal article" date="1997" name="Nucleic Acids Res.">
        <title>tRNAscan-SE: a program for improved detection of transfer RNA genes in genomic sequence.</title>
        <authorList>
            <person name="Lowe T.M."/>
            <person name="Eddy S.R."/>
        </authorList>
    </citation>
    <scope>NUCLEOTIDE SEQUENCE [LARGE SCALE GENOMIC DNA]</scope>
    <source>
        <strain evidence="1">r\B97-61/B2</strain>
    </source>
</reference>
<organism evidence="1 2">
    <name type="scientific">Theobroma cacao</name>
    <name type="common">Cacao</name>
    <name type="synonym">Cocoa</name>
    <dbReference type="NCBI Taxonomy" id="3641"/>
    <lineage>
        <taxon>Eukaryota</taxon>
        <taxon>Viridiplantae</taxon>
        <taxon>Streptophyta</taxon>
        <taxon>Embryophyta</taxon>
        <taxon>Tracheophyta</taxon>
        <taxon>Spermatophyta</taxon>
        <taxon>Magnoliopsida</taxon>
        <taxon>eudicotyledons</taxon>
        <taxon>Gunneridae</taxon>
        <taxon>Pentapetalae</taxon>
        <taxon>rosids</taxon>
        <taxon>malvids</taxon>
        <taxon>Malvales</taxon>
        <taxon>Malvaceae</taxon>
        <taxon>Byttnerioideae</taxon>
        <taxon>Theobroma</taxon>
    </lineage>
</organism>
<dbReference type="PANTHER" id="PTHR11439:SF455">
    <property type="entry name" value="RLK (RECEPTOR-LIKE PROTEIN KINASE) 8, PUTATIVE-RELATED"/>
    <property type="match status" value="1"/>
</dbReference>
<dbReference type="GeneID" id="108663267"/>
<gene>
    <name evidence="2" type="primary">LOC108663267</name>
</gene>
<dbReference type="KEGG" id="tcc:108663267"/>
<dbReference type="PANTHER" id="PTHR11439">
    <property type="entry name" value="GAG-POL-RELATED RETROTRANSPOSON"/>
    <property type="match status" value="1"/>
</dbReference>